<dbReference type="AlphaFoldDB" id="A0A6C0BL32"/>
<name>A0A6C0BL32_9ZZZZ</name>
<dbReference type="InterPro" id="IPR053354">
    <property type="entry name" value="MGDG_epimerase"/>
</dbReference>
<evidence type="ECO:0000313" key="1">
    <source>
        <dbReference type="EMBL" id="QHS93085.1"/>
    </source>
</evidence>
<sequence length="492" mass="56608">MIVVLSSGEFELSSSSVQFCPMLAGYAGFTQSDRVEIEGDDQLMMELIKFLQGNDFNMSEEVMEFFDYAGFPNIHGYPLQIFKYNLRSQLMCYLHSSNDTFNDDLIKYNNLGGFREVTSHTLDTYYTLGRLRPYFQRGDIIIAGGSCLGYITGTRFSDVDLFLICSEIRAREVIAILLKHYSVYAVSSNAITFSGPGLMIQVILRLFKNRSEVLRSFDLECCQVLFDGSDFYMTDYALHSIRTRELWFNPDLLSGRYASRLVKYALRGFKVQCPGYAPDIQFQGYDVVRALMYDYMDDDHHIHYYTSWLNMDNMTVQEHERTTPLVSESYNISKYVDVMISRLESISDMDLQHLKSDRDFIKKLAALLIPSRVWRGLTHEDITGTTNEELMVILAKFIARYVRHSDLFKYDPESIVMLSSKGIYINRSPIDDYSFISHPDDIIVGGLIIEGTKVSLYRSQECTQKNGEEIEFQGYTRSCITSNLGCEIVEDE</sequence>
<reference evidence="1" key="1">
    <citation type="journal article" date="2020" name="Nature">
        <title>Giant virus diversity and host interactions through global metagenomics.</title>
        <authorList>
            <person name="Schulz F."/>
            <person name="Roux S."/>
            <person name="Paez-Espino D."/>
            <person name="Jungbluth S."/>
            <person name="Walsh D.A."/>
            <person name="Denef V.J."/>
            <person name="McMahon K.D."/>
            <person name="Konstantinidis K.T."/>
            <person name="Eloe-Fadrosh E.A."/>
            <person name="Kyrpides N.C."/>
            <person name="Woyke T."/>
        </authorList>
    </citation>
    <scope>NUCLEOTIDE SEQUENCE</scope>
    <source>
        <strain evidence="1">GVMAG-M-3300017651-5</strain>
    </source>
</reference>
<organism evidence="1">
    <name type="scientific">viral metagenome</name>
    <dbReference type="NCBI Taxonomy" id="1070528"/>
    <lineage>
        <taxon>unclassified sequences</taxon>
        <taxon>metagenomes</taxon>
        <taxon>organismal metagenomes</taxon>
    </lineage>
</organism>
<dbReference type="PANTHER" id="PTHR43558">
    <property type="entry name" value="REDUCTASE, PUTATIVE (AFU_ORTHOLOGUE AFUA_3G10540)-RELATED"/>
    <property type="match status" value="1"/>
</dbReference>
<accession>A0A6C0BL32</accession>
<proteinExistence type="predicted"/>
<dbReference type="Pfam" id="PF26128">
    <property type="entry name" value="Gad2"/>
    <property type="match status" value="1"/>
</dbReference>
<dbReference type="EMBL" id="MN739196">
    <property type="protein sequence ID" value="QHS93085.1"/>
    <property type="molecule type" value="Genomic_DNA"/>
</dbReference>
<protein>
    <submittedName>
        <fullName evidence="1">Uncharacterized protein</fullName>
    </submittedName>
</protein>
<dbReference type="PANTHER" id="PTHR43558:SF6">
    <property type="entry name" value="REDUCTASE, PUTATIVE (AFU_ORTHOLOGUE AFUA_3G10540)-RELATED"/>
    <property type="match status" value="1"/>
</dbReference>